<proteinExistence type="predicted"/>
<dbReference type="STRING" id="1122949.GCA_000378725_01059"/>
<keyword evidence="1" id="KW-0378">Hydrolase</keyword>
<dbReference type="InterPro" id="IPR050535">
    <property type="entry name" value="DNA_Repair-Maintenance_Comp"/>
</dbReference>
<keyword evidence="3" id="KW-0540">Nuclease</keyword>
<dbReference type="SUPFAM" id="SSF56300">
    <property type="entry name" value="Metallo-dependent phosphatases"/>
    <property type="match status" value="1"/>
</dbReference>
<dbReference type="CDD" id="cd00840">
    <property type="entry name" value="MPP_Mre11_N"/>
    <property type="match status" value="1"/>
</dbReference>
<dbReference type="GO" id="GO:0004527">
    <property type="term" value="F:exonuclease activity"/>
    <property type="evidence" value="ECO:0007669"/>
    <property type="project" value="UniProtKB-KW"/>
</dbReference>
<gene>
    <name evidence="3" type="ORF">NCTC13149_01321</name>
</gene>
<keyword evidence="3" id="KW-0269">Exonuclease</keyword>
<protein>
    <submittedName>
        <fullName evidence="3">Exonuclease subunit SbcD</fullName>
    </submittedName>
</protein>
<evidence type="ECO:0000313" key="3">
    <source>
        <dbReference type="EMBL" id="SUB57478.1"/>
    </source>
</evidence>
<evidence type="ECO:0000256" key="1">
    <source>
        <dbReference type="ARBA" id="ARBA00022801"/>
    </source>
</evidence>
<reference evidence="3 4" key="1">
    <citation type="submission" date="2018-06" db="EMBL/GenBank/DDBJ databases">
        <authorList>
            <consortium name="Pathogen Informatics"/>
            <person name="Doyle S."/>
        </authorList>
    </citation>
    <scope>NUCLEOTIDE SEQUENCE [LARGE SCALE GENOMIC DNA]</scope>
    <source>
        <strain evidence="3 4">NCTC13149</strain>
    </source>
</reference>
<accession>A0A379C5W2</accession>
<evidence type="ECO:0000313" key="4">
    <source>
        <dbReference type="Proteomes" id="UP000255517"/>
    </source>
</evidence>
<sequence>MKIIHLADVHFNKIYKGDLPIDIVEKISFDQWENFSKVCTFVKNENIDIFLIAGDLFEREYFTLSSMKRLLSILEDIKIPVFIVCGNHDFLDANSLYNNVKIPANVHIFSNKFSYFDLDDLKTRIFGISYDKEYFNISLPQADIRKDYTNILLIHGIVDEGNFLKIDKSYAENFDYVAMGHIHKGGKVYDNTYYSGSLEPLSFKEDGDHGFIFVDFLKNELKFVKTQIKAFRTLDINVREDSSVLDIFSSIQNQLNDKDLFRIRLDGNYGDIDYLLDYLKSSLDGFYIEIENNIKPAIDIETISRENENNILGQFISSFDLDNDLEKEAMKIGIKYLMEESDAFR</sequence>
<dbReference type="InterPro" id="IPR029052">
    <property type="entry name" value="Metallo-depent_PP-like"/>
</dbReference>
<dbReference type="RefSeq" id="WP_019034821.1">
    <property type="nucleotide sequence ID" value="NZ_UGSZ01000001.1"/>
</dbReference>
<dbReference type="OrthoDB" id="9773856at2"/>
<name>A0A379C5W2_9FIRM</name>
<dbReference type="Gene3D" id="3.60.21.10">
    <property type="match status" value="1"/>
</dbReference>
<organism evidence="3 4">
    <name type="scientific">Peptoniphilus lacrimalis</name>
    <dbReference type="NCBI Taxonomy" id="33031"/>
    <lineage>
        <taxon>Bacteria</taxon>
        <taxon>Bacillati</taxon>
        <taxon>Bacillota</taxon>
        <taxon>Tissierellia</taxon>
        <taxon>Tissierellales</taxon>
        <taxon>Peptoniphilaceae</taxon>
        <taxon>Peptoniphilus</taxon>
    </lineage>
</organism>
<dbReference type="InterPro" id="IPR004843">
    <property type="entry name" value="Calcineurin-like_PHP"/>
</dbReference>
<dbReference type="PANTHER" id="PTHR30337">
    <property type="entry name" value="COMPONENT OF ATP-DEPENDENT DSDNA EXONUCLEASE"/>
    <property type="match status" value="1"/>
</dbReference>
<dbReference type="AlphaFoldDB" id="A0A379C5W2"/>
<dbReference type="InterPro" id="IPR041796">
    <property type="entry name" value="Mre11_N"/>
</dbReference>
<dbReference type="EMBL" id="UGSZ01000001">
    <property type="protein sequence ID" value="SUB57478.1"/>
    <property type="molecule type" value="Genomic_DNA"/>
</dbReference>
<feature type="domain" description="Calcineurin-like phosphoesterase" evidence="2">
    <location>
        <begin position="1"/>
        <end position="184"/>
    </location>
</feature>
<evidence type="ECO:0000259" key="2">
    <source>
        <dbReference type="Pfam" id="PF00149"/>
    </source>
</evidence>
<dbReference type="Pfam" id="PF00149">
    <property type="entry name" value="Metallophos"/>
    <property type="match status" value="1"/>
</dbReference>
<dbReference type="Proteomes" id="UP000255517">
    <property type="component" value="Unassembled WGS sequence"/>
</dbReference>